<dbReference type="SUPFAM" id="SSF46894">
    <property type="entry name" value="C-terminal effector domain of the bipartite response regulators"/>
    <property type="match status" value="1"/>
</dbReference>
<evidence type="ECO:0000259" key="8">
    <source>
        <dbReference type="PROSITE" id="PS51755"/>
    </source>
</evidence>
<evidence type="ECO:0000313" key="9">
    <source>
        <dbReference type="EMBL" id="XCM82307.1"/>
    </source>
</evidence>
<proteinExistence type="inferred from homology"/>
<dbReference type="InterPro" id="IPR005158">
    <property type="entry name" value="BTAD"/>
</dbReference>
<sequence>MVRIKVLGALTAQVAGAAVNLGGPRQRGVLAQLLVARGEAVPADRLIENLWRGAPPAKAAASLQAYVSNLRRLLEPARGPREPARLLVTEARGYALRTAATDAAEFERLLTAARAGSEESPEAALALWTGAPYAEFADEPWAAAETARLTELWLGARELAVARTLEAGRPAEAVPAARVLAEQFPLREEGWRLWALALWGSGRQAEALEALRGARAVLAEELGLDPGPALTELEAAILRGRTDLLGPAHPAPPSLHPTVPTPAAPTPTAPTPAPSPLPPVPAGPRRPRTGAAGGTPPLFVGREPELAVLREAAEAARSARSVVLVTGEAGAGKSTLLGRLRAELLDAGWLVASGRCPETEGAPPAWAWTEALRELAAQAPPGPGIAPELEPLFAEDDRAVRQDALAGRFQLHRAVRDWLATAARRAPVAVIVDDLHAADRETRALLAELLAARAVPGVLLVLAHRPGEGELTDLLAVLARQSPYRLPLAGLAEPEAGRLIGSICPDPVDADTVRALTERTGGNPFYLVESAQLLAGEGALVAVQEVPQGVRDVLRRRFDRLPAATVEALRLAAVAGRETEVELLLHAGDWGEDVLLDALESALAGGLLTEPGPGTVRFTHALVRDTLYADLSGLRRARLHGRIAAALRALRPDRLTALAHHYTRAASGTTAERAVEYCVRAAEAAMRRYAHETSAALFGQALDNLDRVPEGGDDRAARRIDLLGSLLNAQVRAGEVAAASATKAAAIKLAVETGREDLTIRAWTAWTEPTPWVTRAYGTFDQAAVDTLTRLLRRPGLPPVTRCRLLDALTYELDCSGDPLGWDVAGEAVAIARAEGDPRLLALALAAEARTHDHEQAVGLRTGVAEELGALAEAHDLPAYRWHAEHLASTVAAARGDLPEYRRRMEAAAAIAERYGLAELIDVGRCQRATLALAAGDTDLAERLYDEALTGLRARRSVHAEGYGALARVTIAMRRGTLAGELPLIRRMTGRYGAIVADMLALALIDDGREEEARRVWAERTEVRHDYYHSYFLVTRAMVAVALGAVDEAAVLIEQLRPLDGLVAGAGSTSIALRPVALSLGELAVLLGRGEEAAAAFARAAEVARRWESPGWEAEALAALHRLAPAG</sequence>
<dbReference type="PROSITE" id="PS51755">
    <property type="entry name" value="OMPR_PHOB"/>
    <property type="match status" value="1"/>
</dbReference>
<dbReference type="SUPFAM" id="SSF48452">
    <property type="entry name" value="TPR-like"/>
    <property type="match status" value="1"/>
</dbReference>
<dbReference type="CDD" id="cd15831">
    <property type="entry name" value="BTAD"/>
    <property type="match status" value="1"/>
</dbReference>
<dbReference type="EMBL" id="CP159872">
    <property type="protein sequence ID" value="XCM82307.1"/>
    <property type="molecule type" value="Genomic_DNA"/>
</dbReference>
<dbReference type="Pfam" id="PF13191">
    <property type="entry name" value="AAA_16"/>
    <property type="match status" value="1"/>
</dbReference>
<dbReference type="InterPro" id="IPR036388">
    <property type="entry name" value="WH-like_DNA-bd_sf"/>
</dbReference>
<feature type="DNA-binding region" description="OmpR/PhoB-type" evidence="6">
    <location>
        <begin position="1"/>
        <end position="98"/>
    </location>
</feature>
<dbReference type="GO" id="GO:0006355">
    <property type="term" value="P:regulation of DNA-templated transcription"/>
    <property type="evidence" value="ECO:0007669"/>
    <property type="project" value="InterPro"/>
</dbReference>
<evidence type="ECO:0000256" key="1">
    <source>
        <dbReference type="ARBA" id="ARBA00005820"/>
    </source>
</evidence>
<dbReference type="InterPro" id="IPR051677">
    <property type="entry name" value="AfsR-DnrI-RedD_regulator"/>
</dbReference>
<dbReference type="Pfam" id="PF00486">
    <property type="entry name" value="Trans_reg_C"/>
    <property type="match status" value="1"/>
</dbReference>
<evidence type="ECO:0000256" key="6">
    <source>
        <dbReference type="PROSITE-ProRule" id="PRU01091"/>
    </source>
</evidence>
<keyword evidence="2" id="KW-0902">Two-component regulatory system</keyword>
<evidence type="ECO:0000256" key="7">
    <source>
        <dbReference type="SAM" id="MobiDB-lite"/>
    </source>
</evidence>
<dbReference type="KEGG" id="kcm:ABWK59_27045"/>
<dbReference type="InterPro" id="IPR011990">
    <property type="entry name" value="TPR-like_helical_dom_sf"/>
</dbReference>
<dbReference type="SMART" id="SM00862">
    <property type="entry name" value="Trans_reg_C"/>
    <property type="match status" value="1"/>
</dbReference>
<dbReference type="Pfam" id="PF03704">
    <property type="entry name" value="BTAD"/>
    <property type="match status" value="1"/>
</dbReference>
<feature type="region of interest" description="Disordered" evidence="7">
    <location>
        <begin position="244"/>
        <end position="299"/>
    </location>
</feature>
<organism evidence="9">
    <name type="scientific">Kitasatospora camelliae</name>
    <dbReference type="NCBI Taxonomy" id="3156397"/>
    <lineage>
        <taxon>Bacteria</taxon>
        <taxon>Bacillati</taxon>
        <taxon>Actinomycetota</taxon>
        <taxon>Actinomycetes</taxon>
        <taxon>Kitasatosporales</taxon>
        <taxon>Streptomycetaceae</taxon>
        <taxon>Kitasatospora</taxon>
    </lineage>
</organism>
<evidence type="ECO:0000256" key="3">
    <source>
        <dbReference type="ARBA" id="ARBA00023015"/>
    </source>
</evidence>
<evidence type="ECO:0000256" key="5">
    <source>
        <dbReference type="ARBA" id="ARBA00023163"/>
    </source>
</evidence>
<feature type="compositionally biased region" description="Pro residues" evidence="7">
    <location>
        <begin position="249"/>
        <end position="284"/>
    </location>
</feature>
<gene>
    <name evidence="9" type="ORF">ABWK59_27045</name>
</gene>
<reference evidence="9" key="1">
    <citation type="submission" date="2024-06" db="EMBL/GenBank/DDBJ databases">
        <title>The genome sequences of Kitasatospora sp. strain HUAS MG31.</title>
        <authorList>
            <person name="Mo P."/>
        </authorList>
    </citation>
    <scope>NUCLEOTIDE SEQUENCE</scope>
    <source>
        <strain evidence="9">HUAS MG31</strain>
    </source>
</reference>
<dbReference type="GO" id="GO:0003677">
    <property type="term" value="F:DNA binding"/>
    <property type="evidence" value="ECO:0007669"/>
    <property type="project" value="UniProtKB-UniRule"/>
</dbReference>
<name>A0AAU8K0W4_9ACTN</name>
<keyword evidence="5" id="KW-0804">Transcription</keyword>
<dbReference type="PANTHER" id="PTHR35807:SF1">
    <property type="entry name" value="TRANSCRIPTIONAL REGULATOR REDD"/>
    <property type="match status" value="1"/>
</dbReference>
<comment type="similarity">
    <text evidence="1">Belongs to the AfsR/DnrI/RedD regulatory family.</text>
</comment>
<dbReference type="Gene3D" id="3.40.50.300">
    <property type="entry name" value="P-loop containing nucleotide triphosphate hydrolases"/>
    <property type="match status" value="1"/>
</dbReference>
<dbReference type="AlphaFoldDB" id="A0AAU8K0W4"/>
<dbReference type="Gene3D" id="1.25.40.10">
    <property type="entry name" value="Tetratricopeptide repeat domain"/>
    <property type="match status" value="2"/>
</dbReference>
<protein>
    <submittedName>
        <fullName evidence="9">BTAD domain-containing putative transcriptional regulator</fullName>
    </submittedName>
</protein>
<accession>A0AAU8K0W4</accession>
<dbReference type="GO" id="GO:0000160">
    <property type="term" value="P:phosphorelay signal transduction system"/>
    <property type="evidence" value="ECO:0007669"/>
    <property type="project" value="UniProtKB-KW"/>
</dbReference>
<dbReference type="InterPro" id="IPR016032">
    <property type="entry name" value="Sig_transdc_resp-reg_C-effctor"/>
</dbReference>
<feature type="domain" description="OmpR/PhoB-type" evidence="8">
    <location>
        <begin position="1"/>
        <end position="98"/>
    </location>
</feature>
<evidence type="ECO:0000256" key="2">
    <source>
        <dbReference type="ARBA" id="ARBA00023012"/>
    </source>
</evidence>
<evidence type="ECO:0000256" key="4">
    <source>
        <dbReference type="ARBA" id="ARBA00023125"/>
    </source>
</evidence>
<keyword evidence="4 6" id="KW-0238">DNA-binding</keyword>
<dbReference type="InterPro" id="IPR027417">
    <property type="entry name" value="P-loop_NTPase"/>
</dbReference>
<dbReference type="Gene3D" id="1.10.10.10">
    <property type="entry name" value="Winged helix-like DNA-binding domain superfamily/Winged helix DNA-binding domain"/>
    <property type="match status" value="1"/>
</dbReference>
<dbReference type="InterPro" id="IPR001867">
    <property type="entry name" value="OmpR/PhoB-type_DNA-bd"/>
</dbReference>
<dbReference type="SMART" id="SM01043">
    <property type="entry name" value="BTAD"/>
    <property type="match status" value="1"/>
</dbReference>
<keyword evidence="3" id="KW-0805">Transcription regulation</keyword>
<dbReference type="InterPro" id="IPR041664">
    <property type="entry name" value="AAA_16"/>
</dbReference>
<dbReference type="RefSeq" id="WP_354643238.1">
    <property type="nucleotide sequence ID" value="NZ_CP159872.1"/>
</dbReference>
<dbReference type="PANTHER" id="PTHR35807">
    <property type="entry name" value="TRANSCRIPTIONAL REGULATOR REDD-RELATED"/>
    <property type="match status" value="1"/>
</dbReference>
<dbReference type="SUPFAM" id="SSF52540">
    <property type="entry name" value="P-loop containing nucleoside triphosphate hydrolases"/>
    <property type="match status" value="1"/>
</dbReference>